<name>A0AAW1KPF9_POPJA</name>
<keyword evidence="2 5" id="KW-0645">Protease</keyword>
<feature type="binding site" evidence="5">
    <location>
        <position position="226"/>
    </location>
    <ligand>
        <name>a divalent metal cation</name>
        <dbReference type="ChEBI" id="CHEBI:60240"/>
        <label>2</label>
        <note>catalytic</note>
    </ligand>
</feature>
<dbReference type="GO" id="GO:0006508">
    <property type="term" value="P:proteolysis"/>
    <property type="evidence" value="ECO:0007669"/>
    <property type="project" value="UniProtKB-KW"/>
</dbReference>
<dbReference type="InterPro" id="IPR036005">
    <property type="entry name" value="Creatinase/aminopeptidase-like"/>
</dbReference>
<sequence length="306" mass="33920">MNKSIFLTTCRKFWSKQKISFGKYEIVEPANVSPILAVPQHIKTPNYISGKATNDILEYPEIKNETQIACMRDSCKLAANLLEKIGNFVQVGMTTDEIDYYAHNLIINNNAYPSPLNYKSFPKSICTSVNNVACHGIPDDRPLKSGDIINIDITVYYNGYHGDCSKTFMVGEVDDFGRALVKATETCLNEATLVCKAGLQFRELGKVISRKAKQLGYTVVPCFIGHGIGSYFHGPPDIYHFENNYPGRMEPGMTFTIEPVLSQGTKEIVILDDGWTAVTLDTARTAQFEHTVLITDSGADILTLPG</sequence>
<keyword evidence="9" id="KW-1185">Reference proteome</keyword>
<dbReference type="PRINTS" id="PR00599">
    <property type="entry name" value="MAPEPTIDASE"/>
</dbReference>
<dbReference type="PANTHER" id="PTHR43330:SF8">
    <property type="entry name" value="METHIONINE AMINOPEPTIDASE 1D, MITOCHONDRIAL"/>
    <property type="match status" value="1"/>
</dbReference>
<feature type="binding site" evidence="5">
    <location>
        <position position="289"/>
    </location>
    <ligand>
        <name>a divalent metal cation</name>
        <dbReference type="ChEBI" id="CHEBI:60240"/>
        <label>2</label>
        <note>catalytic</note>
    </ligand>
</feature>
<dbReference type="AlphaFoldDB" id="A0AAW1KPF9"/>
<feature type="binding site" evidence="5">
    <location>
        <position position="258"/>
    </location>
    <ligand>
        <name>a divalent metal cation</name>
        <dbReference type="ChEBI" id="CHEBI:60240"/>
        <label>2</label>
        <note>catalytic</note>
    </ligand>
</feature>
<evidence type="ECO:0000313" key="8">
    <source>
        <dbReference type="EMBL" id="KAK9722039.1"/>
    </source>
</evidence>
<feature type="binding site" evidence="5">
    <location>
        <position position="135"/>
    </location>
    <ligand>
        <name>substrate</name>
    </ligand>
</feature>
<comment type="similarity">
    <text evidence="5">Belongs to the peptidase M24A family. Methionine aminopeptidase type 1 subfamily.</text>
</comment>
<dbReference type="CDD" id="cd01086">
    <property type="entry name" value="MetAP1"/>
    <property type="match status" value="1"/>
</dbReference>
<feature type="binding site" evidence="5">
    <location>
        <position position="233"/>
    </location>
    <ligand>
        <name>substrate</name>
    </ligand>
</feature>
<keyword evidence="1 5" id="KW-0031">Aminopeptidase</keyword>
<dbReference type="GO" id="GO:0070006">
    <property type="term" value="F:metalloaminopeptidase activity"/>
    <property type="evidence" value="ECO:0007669"/>
    <property type="project" value="UniProtKB-UniRule"/>
</dbReference>
<dbReference type="PANTHER" id="PTHR43330">
    <property type="entry name" value="METHIONINE AMINOPEPTIDASE"/>
    <property type="match status" value="1"/>
</dbReference>
<keyword evidence="3 5" id="KW-0479">Metal-binding</keyword>
<comment type="cofactor">
    <cofactor evidence="5">
        <name>Co(2+)</name>
        <dbReference type="ChEBI" id="CHEBI:48828"/>
    </cofactor>
    <cofactor evidence="5">
        <name>Zn(2+)</name>
        <dbReference type="ChEBI" id="CHEBI:29105"/>
    </cofactor>
    <cofactor evidence="5">
        <name>Mn(2+)</name>
        <dbReference type="ChEBI" id="CHEBI:29035"/>
    </cofactor>
    <cofactor evidence="5">
        <name>Fe(2+)</name>
        <dbReference type="ChEBI" id="CHEBI:29033"/>
    </cofactor>
    <text evidence="5">Binds 2 divalent metal cations per subunit. Has a high-affinity and a low affinity metal-binding site. The true nature of the physiological cofactor is under debate. The enzyme is active with cobalt, zinc, manganese or divalent iron ions. Most likely, methionine aminopeptidases function as mononuclear Fe(2+)-metalloproteases under physiological conditions, and the catalytically relevant metal-binding site has been assigned to the histidine-containing high-affinity site.</text>
</comment>
<comment type="catalytic activity">
    <reaction evidence="5 6">
        <text>Release of N-terminal amino acids, preferentially methionine, from peptides and arylamides.</text>
        <dbReference type="EC" id="3.4.11.18"/>
    </reaction>
</comment>
<evidence type="ECO:0000313" key="9">
    <source>
        <dbReference type="Proteomes" id="UP001458880"/>
    </source>
</evidence>
<comment type="caution">
    <text evidence="8">The sequence shown here is derived from an EMBL/GenBank/DDBJ whole genome shotgun (WGS) entry which is preliminary data.</text>
</comment>
<proteinExistence type="inferred from homology"/>
<dbReference type="Proteomes" id="UP001458880">
    <property type="component" value="Unassembled WGS sequence"/>
</dbReference>
<evidence type="ECO:0000256" key="1">
    <source>
        <dbReference type="ARBA" id="ARBA00022438"/>
    </source>
</evidence>
<reference evidence="8 9" key="1">
    <citation type="journal article" date="2024" name="BMC Genomics">
        <title>De novo assembly and annotation of Popillia japonica's genome with initial clues to its potential as an invasive pest.</title>
        <authorList>
            <person name="Cucini C."/>
            <person name="Boschi S."/>
            <person name="Funari R."/>
            <person name="Cardaioli E."/>
            <person name="Iannotti N."/>
            <person name="Marturano G."/>
            <person name="Paoli F."/>
            <person name="Bruttini M."/>
            <person name="Carapelli A."/>
            <person name="Frati F."/>
            <person name="Nardi F."/>
        </authorList>
    </citation>
    <scope>NUCLEOTIDE SEQUENCE [LARGE SCALE GENOMIC DNA]</scope>
    <source>
        <strain evidence="8">DMR45628</strain>
    </source>
</reference>
<organism evidence="8 9">
    <name type="scientific">Popillia japonica</name>
    <name type="common">Japanese beetle</name>
    <dbReference type="NCBI Taxonomy" id="7064"/>
    <lineage>
        <taxon>Eukaryota</taxon>
        <taxon>Metazoa</taxon>
        <taxon>Ecdysozoa</taxon>
        <taxon>Arthropoda</taxon>
        <taxon>Hexapoda</taxon>
        <taxon>Insecta</taxon>
        <taxon>Pterygota</taxon>
        <taxon>Neoptera</taxon>
        <taxon>Endopterygota</taxon>
        <taxon>Coleoptera</taxon>
        <taxon>Polyphaga</taxon>
        <taxon>Scarabaeiformia</taxon>
        <taxon>Scarabaeidae</taxon>
        <taxon>Rutelinae</taxon>
        <taxon>Popillia</taxon>
    </lineage>
</organism>
<evidence type="ECO:0000256" key="2">
    <source>
        <dbReference type="ARBA" id="ARBA00022670"/>
    </source>
</evidence>
<dbReference type="Gene3D" id="3.90.230.10">
    <property type="entry name" value="Creatinase/methionine aminopeptidase superfamily"/>
    <property type="match status" value="1"/>
</dbReference>
<evidence type="ECO:0000256" key="6">
    <source>
        <dbReference type="RuleBase" id="RU003653"/>
    </source>
</evidence>
<feature type="binding site" evidence="5">
    <location>
        <position position="163"/>
    </location>
    <ligand>
        <name>a divalent metal cation</name>
        <dbReference type="ChEBI" id="CHEBI:60240"/>
        <label>2</label>
        <note>catalytic</note>
    </ligand>
</feature>
<keyword evidence="4 5" id="KW-0378">Hydrolase</keyword>
<protein>
    <recommendedName>
        <fullName evidence="6">Methionine aminopeptidase</fullName>
        <ecNumber evidence="6">3.4.11.18</ecNumber>
    </recommendedName>
</protein>
<dbReference type="NCBIfam" id="TIGR00500">
    <property type="entry name" value="met_pdase_I"/>
    <property type="match status" value="1"/>
</dbReference>
<evidence type="ECO:0000256" key="3">
    <source>
        <dbReference type="ARBA" id="ARBA00022723"/>
    </source>
</evidence>
<evidence type="ECO:0000256" key="5">
    <source>
        <dbReference type="HAMAP-Rule" id="MF_03174"/>
    </source>
</evidence>
<accession>A0AAW1KPF9</accession>
<feature type="binding site" evidence="5">
    <location>
        <position position="152"/>
    </location>
    <ligand>
        <name>a divalent metal cation</name>
        <dbReference type="ChEBI" id="CHEBI:60240"/>
        <label>1</label>
    </ligand>
</feature>
<dbReference type="InterPro" id="IPR002467">
    <property type="entry name" value="Pept_M24A_MAP1"/>
</dbReference>
<evidence type="ECO:0000256" key="4">
    <source>
        <dbReference type="ARBA" id="ARBA00022801"/>
    </source>
</evidence>
<dbReference type="EMBL" id="JASPKY010000192">
    <property type="protein sequence ID" value="KAK9722039.1"/>
    <property type="molecule type" value="Genomic_DNA"/>
</dbReference>
<dbReference type="HAMAP" id="MF_01974">
    <property type="entry name" value="MetAP_1"/>
    <property type="match status" value="1"/>
</dbReference>
<feature type="binding site" evidence="5">
    <location>
        <position position="289"/>
    </location>
    <ligand>
        <name>a divalent metal cation</name>
        <dbReference type="ChEBI" id="CHEBI:60240"/>
        <label>1</label>
    </ligand>
</feature>
<dbReference type="Pfam" id="PF00557">
    <property type="entry name" value="Peptidase_M24"/>
    <property type="match status" value="1"/>
</dbReference>
<dbReference type="SUPFAM" id="SSF55920">
    <property type="entry name" value="Creatinase/aminopeptidase"/>
    <property type="match status" value="1"/>
</dbReference>
<dbReference type="EC" id="3.4.11.18" evidence="6"/>
<dbReference type="GO" id="GO:0004239">
    <property type="term" value="F:initiator methionyl aminopeptidase activity"/>
    <property type="evidence" value="ECO:0007669"/>
    <property type="project" value="UniProtKB-UniRule"/>
</dbReference>
<dbReference type="InterPro" id="IPR001714">
    <property type="entry name" value="Pept_M24_MAP"/>
</dbReference>
<comment type="function">
    <text evidence="6">Cotranslationally removes the N-terminal methionine from nascent proteins. The N-terminal methionine is often cleaved when the second residue in the primary sequence is small and uncharged (Met-Ala-, Cys, Gly, Pro, Ser, Thr, or Val).</text>
</comment>
<dbReference type="PROSITE" id="PS00680">
    <property type="entry name" value="MAP_1"/>
    <property type="match status" value="1"/>
</dbReference>
<dbReference type="GO" id="GO:0046872">
    <property type="term" value="F:metal ion binding"/>
    <property type="evidence" value="ECO:0007669"/>
    <property type="project" value="UniProtKB-UniRule"/>
</dbReference>
<evidence type="ECO:0000259" key="7">
    <source>
        <dbReference type="Pfam" id="PF00557"/>
    </source>
</evidence>
<dbReference type="InterPro" id="IPR000994">
    <property type="entry name" value="Pept_M24"/>
</dbReference>
<feature type="domain" description="Peptidase M24" evidence="7">
    <location>
        <begin position="69"/>
        <end position="296"/>
    </location>
</feature>
<gene>
    <name evidence="8" type="ORF">QE152_g19882</name>
</gene>
<feature type="binding site" evidence="5">
    <location>
        <position position="163"/>
    </location>
    <ligand>
        <name>a divalent metal cation</name>
        <dbReference type="ChEBI" id="CHEBI:60240"/>
        <label>1</label>
    </ligand>
</feature>